<dbReference type="EMBL" id="MFEN01000040">
    <property type="protein sequence ID" value="OGE83589.1"/>
    <property type="molecule type" value="Genomic_DNA"/>
</dbReference>
<dbReference type="InterPro" id="IPR003593">
    <property type="entry name" value="AAA+_ATPase"/>
</dbReference>
<dbReference type="PANTHER" id="PTHR24220:SF470">
    <property type="entry name" value="CELL DIVISION ATP-BINDING PROTEIN FTSE"/>
    <property type="match status" value="1"/>
</dbReference>
<dbReference type="InterPro" id="IPR005286">
    <property type="entry name" value="Cell_div_FtsE"/>
</dbReference>
<evidence type="ECO:0000256" key="4">
    <source>
        <dbReference type="ARBA" id="ARBA00022618"/>
    </source>
</evidence>
<dbReference type="GO" id="GO:0016887">
    <property type="term" value="F:ATP hydrolysis activity"/>
    <property type="evidence" value="ECO:0007669"/>
    <property type="project" value="InterPro"/>
</dbReference>
<dbReference type="AlphaFoldDB" id="A0A1F5P0Z6"/>
<evidence type="ECO:0000256" key="9">
    <source>
        <dbReference type="RuleBase" id="RU365094"/>
    </source>
</evidence>
<evidence type="ECO:0000256" key="5">
    <source>
        <dbReference type="ARBA" id="ARBA00022741"/>
    </source>
</evidence>
<dbReference type="GO" id="GO:0051301">
    <property type="term" value="P:cell division"/>
    <property type="evidence" value="ECO:0007669"/>
    <property type="project" value="UniProtKB-UniRule"/>
</dbReference>
<dbReference type="SMART" id="SM00382">
    <property type="entry name" value="AAA"/>
    <property type="match status" value="1"/>
</dbReference>
<accession>A0A1F5P0Z6</accession>
<comment type="similarity">
    <text evidence="1 9">Belongs to the ABC transporter superfamily.</text>
</comment>
<comment type="subunit">
    <text evidence="9">Homodimer. Forms a membrane-associated complex with FtsX.</text>
</comment>
<keyword evidence="3 9" id="KW-1003">Cell membrane</keyword>
<evidence type="ECO:0000256" key="6">
    <source>
        <dbReference type="ARBA" id="ARBA00022840"/>
    </source>
</evidence>
<evidence type="ECO:0000313" key="11">
    <source>
        <dbReference type="EMBL" id="OGE83589.1"/>
    </source>
</evidence>
<dbReference type="PANTHER" id="PTHR24220">
    <property type="entry name" value="IMPORT ATP-BINDING PROTEIN"/>
    <property type="match status" value="1"/>
</dbReference>
<protein>
    <recommendedName>
        <fullName evidence="2 9">Cell division ATP-binding protein FtsE</fullName>
    </recommendedName>
</protein>
<keyword evidence="8 9" id="KW-0131">Cell cycle</keyword>
<name>A0A1F5P0Z6_9BACT</name>
<dbReference type="NCBIfam" id="TIGR02673">
    <property type="entry name" value="FtsE"/>
    <property type="match status" value="1"/>
</dbReference>
<feature type="domain" description="ABC transporter" evidence="10">
    <location>
        <begin position="2"/>
        <end position="226"/>
    </location>
</feature>
<dbReference type="SUPFAM" id="SSF52540">
    <property type="entry name" value="P-loop containing nucleoside triphosphate hydrolases"/>
    <property type="match status" value="1"/>
</dbReference>
<dbReference type="GO" id="GO:0005524">
    <property type="term" value="F:ATP binding"/>
    <property type="evidence" value="ECO:0007669"/>
    <property type="project" value="UniProtKB-UniRule"/>
</dbReference>
<proteinExistence type="inferred from homology"/>
<dbReference type="InterPro" id="IPR017871">
    <property type="entry name" value="ABC_transporter-like_CS"/>
</dbReference>
<dbReference type="GO" id="GO:0022857">
    <property type="term" value="F:transmembrane transporter activity"/>
    <property type="evidence" value="ECO:0007669"/>
    <property type="project" value="TreeGrafter"/>
</dbReference>
<reference evidence="11 12" key="1">
    <citation type="journal article" date="2016" name="Nat. Commun.">
        <title>Thousands of microbial genomes shed light on interconnected biogeochemical processes in an aquifer system.</title>
        <authorList>
            <person name="Anantharaman K."/>
            <person name="Brown C.T."/>
            <person name="Hug L.A."/>
            <person name="Sharon I."/>
            <person name="Castelle C.J."/>
            <person name="Probst A.J."/>
            <person name="Thomas B.C."/>
            <person name="Singh A."/>
            <person name="Wilkins M.J."/>
            <person name="Karaoz U."/>
            <person name="Brodie E.L."/>
            <person name="Williams K.H."/>
            <person name="Hubbard S.S."/>
            <person name="Banfield J.F."/>
        </authorList>
    </citation>
    <scope>NUCLEOTIDE SEQUENCE [LARGE SCALE GENOMIC DNA]</scope>
</reference>
<evidence type="ECO:0000259" key="10">
    <source>
        <dbReference type="PROSITE" id="PS50893"/>
    </source>
</evidence>
<evidence type="ECO:0000256" key="8">
    <source>
        <dbReference type="ARBA" id="ARBA00023306"/>
    </source>
</evidence>
<evidence type="ECO:0000256" key="1">
    <source>
        <dbReference type="ARBA" id="ARBA00005417"/>
    </source>
</evidence>
<evidence type="ECO:0000256" key="3">
    <source>
        <dbReference type="ARBA" id="ARBA00022475"/>
    </source>
</evidence>
<organism evidence="11 12">
    <name type="scientific">Candidatus Doudnabacteria bacterium RIFCSPHIGHO2_01_FULL_49_9</name>
    <dbReference type="NCBI Taxonomy" id="1817827"/>
    <lineage>
        <taxon>Bacteria</taxon>
        <taxon>Candidatus Doudnaibacteriota</taxon>
    </lineage>
</organism>
<keyword evidence="6 9" id="KW-0067">ATP-binding</keyword>
<evidence type="ECO:0000313" key="12">
    <source>
        <dbReference type="Proteomes" id="UP000176339"/>
    </source>
</evidence>
<comment type="subcellular location">
    <subcellularLocation>
        <location evidence="9">Cell membrane</location>
        <topology evidence="9">Peripheral membrane protein</topology>
        <orientation evidence="9">Cytoplasmic side</orientation>
    </subcellularLocation>
</comment>
<keyword evidence="7 9" id="KW-0472">Membrane</keyword>
<gene>
    <name evidence="9" type="primary">ftsE</name>
    <name evidence="11" type="ORF">A2846_00560</name>
</gene>
<dbReference type="Pfam" id="PF00005">
    <property type="entry name" value="ABC_tran"/>
    <property type="match status" value="1"/>
</dbReference>
<dbReference type="InterPro" id="IPR003439">
    <property type="entry name" value="ABC_transporter-like_ATP-bd"/>
</dbReference>
<sequence length="226" mass="25173">MIHFQNVSKSYGDGSDSLKDVTFSINPKEFVSIVGLSGAGKSTIVKLLIAEERPTKGRITFAQYDINKLKEKDLPKLRRHMGLVFQDFKLLPTKNVHENVAFALEVAGRPEEEINDLVMEVLDLVGIPDKGKSFVHQLSGGEKQRVAIARAMVNRPDVIIADEPTSNLDSVNTAGIINLLKKINEMGTTVILATHNEDTVNDLKRRVITIQDGRLIRDEESSKYHL</sequence>
<dbReference type="Proteomes" id="UP000176339">
    <property type="component" value="Unassembled WGS sequence"/>
</dbReference>
<dbReference type="Gene3D" id="3.40.50.300">
    <property type="entry name" value="P-loop containing nucleotide triphosphate hydrolases"/>
    <property type="match status" value="1"/>
</dbReference>
<keyword evidence="5 9" id="KW-0547">Nucleotide-binding</keyword>
<dbReference type="InterPro" id="IPR015854">
    <property type="entry name" value="ABC_transpr_LolD-like"/>
</dbReference>
<keyword evidence="4 9" id="KW-0132">Cell division</keyword>
<dbReference type="PROSITE" id="PS00211">
    <property type="entry name" value="ABC_TRANSPORTER_1"/>
    <property type="match status" value="1"/>
</dbReference>
<evidence type="ECO:0000256" key="2">
    <source>
        <dbReference type="ARBA" id="ARBA00020019"/>
    </source>
</evidence>
<dbReference type="InterPro" id="IPR027417">
    <property type="entry name" value="P-loop_NTPase"/>
</dbReference>
<dbReference type="FunFam" id="3.40.50.300:FF:000056">
    <property type="entry name" value="Cell division ATP-binding protein FtsE"/>
    <property type="match status" value="1"/>
</dbReference>
<comment type="caution">
    <text evidence="11">The sequence shown here is derived from an EMBL/GenBank/DDBJ whole genome shotgun (WGS) entry which is preliminary data.</text>
</comment>
<dbReference type="GO" id="GO:0005886">
    <property type="term" value="C:plasma membrane"/>
    <property type="evidence" value="ECO:0007669"/>
    <property type="project" value="UniProtKB-SubCell"/>
</dbReference>
<comment type="function">
    <text evidence="9">Part of the ABC transporter FtsEX involved in cellular division.</text>
</comment>
<dbReference type="PROSITE" id="PS50893">
    <property type="entry name" value="ABC_TRANSPORTER_2"/>
    <property type="match status" value="1"/>
</dbReference>
<evidence type="ECO:0000256" key="7">
    <source>
        <dbReference type="ARBA" id="ARBA00023136"/>
    </source>
</evidence>